<dbReference type="VEuPathDB" id="FungiDB:JI435_425870"/>
<evidence type="ECO:0000313" key="2">
    <source>
        <dbReference type="Proteomes" id="UP000663193"/>
    </source>
</evidence>
<accession>A0A7U2ETB2</accession>
<dbReference type="Proteomes" id="UP000663193">
    <property type="component" value="Chromosome 1"/>
</dbReference>
<evidence type="ECO:0000313" key="1">
    <source>
        <dbReference type="EMBL" id="QRC90709.1"/>
    </source>
</evidence>
<dbReference type="EMBL" id="CP069023">
    <property type="protein sequence ID" value="QRC90709.1"/>
    <property type="molecule type" value="Genomic_DNA"/>
</dbReference>
<name>A0A7U2ETB2_PHANO</name>
<proteinExistence type="predicted"/>
<gene>
    <name evidence="1" type="ORF">JI435_425870</name>
</gene>
<protein>
    <submittedName>
        <fullName evidence="1">Uncharacterized protein</fullName>
    </submittedName>
</protein>
<organism evidence="1 2">
    <name type="scientific">Phaeosphaeria nodorum (strain SN15 / ATCC MYA-4574 / FGSC 10173)</name>
    <name type="common">Glume blotch fungus</name>
    <name type="synonym">Parastagonospora nodorum</name>
    <dbReference type="NCBI Taxonomy" id="321614"/>
    <lineage>
        <taxon>Eukaryota</taxon>
        <taxon>Fungi</taxon>
        <taxon>Dikarya</taxon>
        <taxon>Ascomycota</taxon>
        <taxon>Pezizomycotina</taxon>
        <taxon>Dothideomycetes</taxon>
        <taxon>Pleosporomycetidae</taxon>
        <taxon>Pleosporales</taxon>
        <taxon>Pleosporineae</taxon>
        <taxon>Phaeosphaeriaceae</taxon>
        <taxon>Parastagonospora</taxon>
    </lineage>
</organism>
<reference evidence="2" key="1">
    <citation type="journal article" date="2021" name="BMC Genomics">
        <title>Chromosome-level genome assembly and manually-curated proteome of model necrotroph Parastagonospora nodorum Sn15 reveals a genome-wide trove of candidate effector homologs, and redundancy of virulence-related functions within an accessory chromosome.</title>
        <authorList>
            <person name="Bertazzoni S."/>
            <person name="Jones D.A.B."/>
            <person name="Phan H.T."/>
            <person name="Tan K.-C."/>
            <person name="Hane J.K."/>
        </authorList>
    </citation>
    <scope>NUCLEOTIDE SEQUENCE [LARGE SCALE GENOMIC DNA]</scope>
    <source>
        <strain evidence="2">SN15 / ATCC MYA-4574 / FGSC 10173)</strain>
    </source>
</reference>
<dbReference type="AlphaFoldDB" id="A0A7U2ETB2"/>
<sequence length="101" mass="11229">MHGSLHILFALGSIRNIDTVPFAKLNIFCKARSVDLRKVLVAVDPSTLTLAINTVAHVSKQTTYLDVDDRLMHVPVCYRNLSRGSSPVRSAREISPHPHQN</sequence>
<keyword evidence="2" id="KW-1185">Reference proteome</keyword>